<dbReference type="InterPro" id="IPR000073">
    <property type="entry name" value="AB_hydrolase_1"/>
</dbReference>
<feature type="signal peptide" evidence="5">
    <location>
        <begin position="1"/>
        <end position="30"/>
    </location>
</feature>
<dbReference type="Proteomes" id="UP000553209">
    <property type="component" value="Unassembled WGS sequence"/>
</dbReference>
<dbReference type="PANTHER" id="PTHR43248:SF29">
    <property type="entry name" value="TRIPEPTIDYL AMINOPEPTIDASE"/>
    <property type="match status" value="1"/>
</dbReference>
<feature type="chain" id="PRO_5030612952" evidence="5">
    <location>
        <begin position="31"/>
        <end position="539"/>
    </location>
</feature>
<dbReference type="AlphaFoldDB" id="A0A7X6MJF6"/>
<gene>
    <name evidence="7" type="ORF">HGB44_29935</name>
</gene>
<dbReference type="Gene3D" id="3.40.50.1820">
    <property type="entry name" value="alpha/beta hydrolase"/>
    <property type="match status" value="1"/>
</dbReference>
<evidence type="ECO:0000256" key="3">
    <source>
        <dbReference type="ARBA" id="ARBA00022801"/>
    </source>
</evidence>
<organism evidence="7 8">
    <name type="scientific">Nocardiopsis alborubida</name>
    <dbReference type="NCBI Taxonomy" id="146802"/>
    <lineage>
        <taxon>Bacteria</taxon>
        <taxon>Bacillati</taxon>
        <taxon>Actinomycetota</taxon>
        <taxon>Actinomycetes</taxon>
        <taxon>Streptosporangiales</taxon>
        <taxon>Nocardiopsidaceae</taxon>
        <taxon>Nocardiopsis</taxon>
    </lineage>
</organism>
<proteinExistence type="inferred from homology"/>
<accession>A0A7X6MJF6</accession>
<evidence type="ECO:0000256" key="2">
    <source>
        <dbReference type="ARBA" id="ARBA00022729"/>
    </source>
</evidence>
<evidence type="ECO:0000259" key="6">
    <source>
        <dbReference type="Pfam" id="PF00561"/>
    </source>
</evidence>
<evidence type="ECO:0000256" key="1">
    <source>
        <dbReference type="ARBA" id="ARBA00010088"/>
    </source>
</evidence>
<feature type="region of interest" description="Disordered" evidence="4">
    <location>
        <begin position="143"/>
        <end position="170"/>
    </location>
</feature>
<dbReference type="GO" id="GO:0016787">
    <property type="term" value="F:hydrolase activity"/>
    <property type="evidence" value="ECO:0007669"/>
    <property type="project" value="UniProtKB-KW"/>
</dbReference>
<comment type="caution">
    <text evidence="7">The sequence shown here is derived from an EMBL/GenBank/DDBJ whole genome shotgun (WGS) entry which is preliminary data.</text>
</comment>
<evidence type="ECO:0000313" key="7">
    <source>
        <dbReference type="EMBL" id="NKZ01853.1"/>
    </source>
</evidence>
<evidence type="ECO:0000256" key="4">
    <source>
        <dbReference type="SAM" id="MobiDB-lite"/>
    </source>
</evidence>
<dbReference type="InterPro" id="IPR029058">
    <property type="entry name" value="AB_hydrolase_fold"/>
</dbReference>
<reference evidence="7 8" key="1">
    <citation type="submission" date="2020-04" db="EMBL/GenBank/DDBJ databases">
        <title>MicrobeNet Type strains.</title>
        <authorList>
            <person name="Nicholson A.C."/>
        </authorList>
    </citation>
    <scope>NUCLEOTIDE SEQUENCE [LARGE SCALE GENOMIC DNA]</scope>
    <source>
        <strain evidence="7 8">ATCC 23612</strain>
    </source>
</reference>
<dbReference type="PANTHER" id="PTHR43248">
    <property type="entry name" value="2-SUCCINYL-6-HYDROXY-2,4-CYCLOHEXADIENE-1-CARBOXYLATE SYNTHASE"/>
    <property type="match status" value="1"/>
</dbReference>
<sequence>MRTARATTLASSVLVTALAASLAAASPAAADPLAPTADDTALSEFHDQELTWAPCTEEVLQGLECADVVVPLDYSDPGGERATVAISRARATDPEQRRGVLLTNPGGPGGHGRSMPLPLDPQTGTGLIGGMRVTEVYDVIGMDPRGSGGSSPRLDCGSEPPPLYPSPTDGEISEATRSAIRYQRACEQAEGDVRPHMTTANTARDMDVIRAALGEEQVNYLGYSYGTYLGAVYGSLFPERLDRSVLDSSVHPDGIWRDVFMMQAPAYSENMDRYTAWVAGYDDAFGFGSTQEEVYATFEATAERLREEPLETAPGVFYDNHLFNLDVGMNSRFRDQWDLVSEYLGYIVHGEPLPQPLAAQASALAEEEYGTATMDLQTAVLCEAEWPDRVSTYHADAREYREEHPYGSGAYWAVPHPCTFSGLDRPEPPVELEREGYPEALVIAGEFDANTAYEGGPAMADRLDSSLITVAGDGGHGFYFPGGLDCVTEAVDAYLVGGAQPEDLTCQGLPPAEVDGEVEVEAEDLVALRNRTGPSGLGI</sequence>
<feature type="domain" description="AB hydrolase-1" evidence="6">
    <location>
        <begin position="122"/>
        <end position="479"/>
    </location>
</feature>
<evidence type="ECO:0000313" key="8">
    <source>
        <dbReference type="Proteomes" id="UP000553209"/>
    </source>
</evidence>
<name>A0A7X6MJF6_9ACTN</name>
<comment type="similarity">
    <text evidence="1">Belongs to the peptidase S33 family.</text>
</comment>
<dbReference type="EMBL" id="JAAXPG010000045">
    <property type="protein sequence ID" value="NKZ01853.1"/>
    <property type="molecule type" value="Genomic_DNA"/>
</dbReference>
<dbReference type="Pfam" id="PF00561">
    <property type="entry name" value="Abhydrolase_1"/>
    <property type="match status" value="1"/>
</dbReference>
<dbReference type="RefSeq" id="WP_061081693.1">
    <property type="nucleotide sequence ID" value="NZ_JAAXPG010000045.1"/>
</dbReference>
<keyword evidence="3 7" id="KW-0378">Hydrolase</keyword>
<keyword evidence="8" id="KW-1185">Reference proteome</keyword>
<evidence type="ECO:0000256" key="5">
    <source>
        <dbReference type="SAM" id="SignalP"/>
    </source>
</evidence>
<dbReference type="InterPro" id="IPR051601">
    <property type="entry name" value="Serine_prot/Carboxylest_S33"/>
</dbReference>
<dbReference type="SUPFAM" id="SSF53474">
    <property type="entry name" value="alpha/beta-Hydrolases"/>
    <property type="match status" value="1"/>
</dbReference>
<keyword evidence="2 5" id="KW-0732">Signal</keyword>
<protein>
    <submittedName>
        <fullName evidence="7">Alpha/beta fold hydrolase</fullName>
    </submittedName>
</protein>